<dbReference type="PANTHER" id="PTHR12934:SF11">
    <property type="entry name" value="LARGE RIBOSOMAL SUBUNIT PROTEIN UL15M"/>
    <property type="match status" value="1"/>
</dbReference>
<dbReference type="GO" id="GO:0003735">
    <property type="term" value="F:structural constituent of ribosome"/>
    <property type="evidence" value="ECO:0007669"/>
    <property type="project" value="InterPro"/>
</dbReference>
<comment type="function">
    <text evidence="4">Binds to the 23S rRNA.</text>
</comment>
<dbReference type="EMBL" id="MHSU01000025">
    <property type="protein sequence ID" value="OHA50070.1"/>
    <property type="molecule type" value="Genomic_DNA"/>
</dbReference>
<gene>
    <name evidence="4" type="primary">rplO</name>
    <name evidence="7" type="ORF">A2W59_01405</name>
</gene>
<evidence type="ECO:0000256" key="4">
    <source>
        <dbReference type="HAMAP-Rule" id="MF_01341"/>
    </source>
</evidence>
<accession>A0A1G2PP24</accession>
<keyword evidence="3 4" id="KW-0687">Ribonucleoprotein</keyword>
<dbReference type="InterPro" id="IPR036227">
    <property type="entry name" value="Ribosomal_uL15/eL18_sf"/>
</dbReference>
<feature type="compositionally biased region" description="Basic residues" evidence="5">
    <location>
        <begin position="33"/>
        <end position="42"/>
    </location>
</feature>
<comment type="similarity">
    <text evidence="1 4">Belongs to the universal ribosomal protein uL15 family.</text>
</comment>
<organism evidence="7 8">
    <name type="scientific">Candidatus Terrybacteria bacterium RIFCSPHIGHO2_02_41_19</name>
    <dbReference type="NCBI Taxonomy" id="1802364"/>
    <lineage>
        <taxon>Bacteria</taxon>
        <taxon>Candidatus Terryibacteriota</taxon>
    </lineage>
</organism>
<keyword evidence="2 4" id="KW-0689">Ribosomal protein</keyword>
<name>A0A1G2PP24_9BACT</name>
<evidence type="ECO:0000313" key="7">
    <source>
        <dbReference type="EMBL" id="OHA50070.1"/>
    </source>
</evidence>
<evidence type="ECO:0000256" key="5">
    <source>
        <dbReference type="SAM" id="MobiDB-lite"/>
    </source>
</evidence>
<dbReference type="Gene3D" id="3.100.10.10">
    <property type="match status" value="1"/>
</dbReference>
<dbReference type="HAMAP" id="MF_01341">
    <property type="entry name" value="Ribosomal_uL15"/>
    <property type="match status" value="1"/>
</dbReference>
<reference evidence="7 8" key="1">
    <citation type="journal article" date="2016" name="Nat. Commun.">
        <title>Thousands of microbial genomes shed light on interconnected biogeochemical processes in an aquifer system.</title>
        <authorList>
            <person name="Anantharaman K."/>
            <person name="Brown C.T."/>
            <person name="Hug L.A."/>
            <person name="Sharon I."/>
            <person name="Castelle C.J."/>
            <person name="Probst A.J."/>
            <person name="Thomas B.C."/>
            <person name="Singh A."/>
            <person name="Wilkins M.J."/>
            <person name="Karaoz U."/>
            <person name="Brodie E.L."/>
            <person name="Williams K.H."/>
            <person name="Hubbard S.S."/>
            <person name="Banfield J.F."/>
        </authorList>
    </citation>
    <scope>NUCLEOTIDE SEQUENCE [LARGE SCALE GENOMIC DNA]</scope>
</reference>
<evidence type="ECO:0000256" key="3">
    <source>
        <dbReference type="ARBA" id="ARBA00023274"/>
    </source>
</evidence>
<evidence type="ECO:0000256" key="1">
    <source>
        <dbReference type="ARBA" id="ARBA00007320"/>
    </source>
</evidence>
<evidence type="ECO:0000259" key="6">
    <source>
        <dbReference type="Pfam" id="PF00828"/>
    </source>
</evidence>
<dbReference type="SUPFAM" id="SSF52080">
    <property type="entry name" value="Ribosomal proteins L15p and L18e"/>
    <property type="match status" value="1"/>
</dbReference>
<comment type="subunit">
    <text evidence="4">Part of the 50S ribosomal subunit.</text>
</comment>
<dbReference type="AlphaFoldDB" id="A0A1G2PP24"/>
<dbReference type="InterPro" id="IPR021131">
    <property type="entry name" value="Ribosomal_uL15/eL18"/>
</dbReference>
<dbReference type="InterPro" id="IPR030878">
    <property type="entry name" value="Ribosomal_uL15"/>
</dbReference>
<dbReference type="GO" id="GO:0019843">
    <property type="term" value="F:rRNA binding"/>
    <property type="evidence" value="ECO:0007669"/>
    <property type="project" value="UniProtKB-UniRule"/>
</dbReference>
<dbReference type="Pfam" id="PF00828">
    <property type="entry name" value="Ribosomal_L27A"/>
    <property type="match status" value="1"/>
</dbReference>
<proteinExistence type="inferred from homology"/>
<dbReference type="PANTHER" id="PTHR12934">
    <property type="entry name" value="50S RIBOSOMAL PROTEIN L15"/>
    <property type="match status" value="1"/>
</dbReference>
<evidence type="ECO:0000256" key="2">
    <source>
        <dbReference type="ARBA" id="ARBA00022980"/>
    </source>
</evidence>
<evidence type="ECO:0000313" key="8">
    <source>
        <dbReference type="Proteomes" id="UP000178646"/>
    </source>
</evidence>
<dbReference type="InterPro" id="IPR005749">
    <property type="entry name" value="Ribosomal_uL15_bac-type"/>
</dbReference>
<feature type="region of interest" description="Disordered" evidence="5">
    <location>
        <begin position="1"/>
        <end position="43"/>
    </location>
</feature>
<keyword evidence="4" id="KW-0694">RNA-binding</keyword>
<dbReference type="NCBIfam" id="TIGR01071">
    <property type="entry name" value="rplO_bact"/>
    <property type="match status" value="1"/>
</dbReference>
<comment type="caution">
    <text evidence="7">The sequence shown here is derived from an EMBL/GenBank/DDBJ whole genome shotgun (WGS) entry which is preliminary data.</text>
</comment>
<feature type="domain" description="Large ribosomal subunit protein uL15/eL18" evidence="6">
    <location>
        <begin position="71"/>
        <end position="143"/>
    </location>
</feature>
<dbReference type="GO" id="GO:0022625">
    <property type="term" value="C:cytosolic large ribosomal subunit"/>
    <property type="evidence" value="ECO:0007669"/>
    <property type="project" value="TreeGrafter"/>
</dbReference>
<feature type="compositionally biased region" description="Basic residues" evidence="5">
    <location>
        <begin position="10"/>
        <end position="23"/>
    </location>
</feature>
<dbReference type="Proteomes" id="UP000178646">
    <property type="component" value="Unassembled WGS sequence"/>
</dbReference>
<keyword evidence="4" id="KW-0699">rRNA-binding</keyword>
<sequence length="143" mass="15721">MQIHQVIPKTKSRKGKYIGRGGKRGTYSGRGIKGQKARAGRKMRPEIRDLIKKLPKKRGYRFKSFRKDSAVVNLDVLNKKLADNSEITPKILVECGFVKAPGGKIPPVKILGKGETDKKFSISGCLISVSAKEKIEKAGGTVE</sequence>
<protein>
    <recommendedName>
        <fullName evidence="4">Large ribosomal subunit protein uL15</fullName>
    </recommendedName>
</protein>
<dbReference type="GO" id="GO:0006412">
    <property type="term" value="P:translation"/>
    <property type="evidence" value="ECO:0007669"/>
    <property type="project" value="UniProtKB-UniRule"/>
</dbReference>